<organism evidence="3 4">
    <name type="scientific">Talaromyces islandicus</name>
    <name type="common">Penicillium islandicum</name>
    <dbReference type="NCBI Taxonomy" id="28573"/>
    <lineage>
        <taxon>Eukaryota</taxon>
        <taxon>Fungi</taxon>
        <taxon>Dikarya</taxon>
        <taxon>Ascomycota</taxon>
        <taxon>Pezizomycotina</taxon>
        <taxon>Eurotiomycetes</taxon>
        <taxon>Eurotiomycetidae</taxon>
        <taxon>Eurotiales</taxon>
        <taxon>Trichocomaceae</taxon>
        <taxon>Talaromyces</taxon>
        <taxon>Talaromyces sect. Islandici</taxon>
    </lineage>
</organism>
<feature type="region of interest" description="Disordered" evidence="1">
    <location>
        <begin position="433"/>
        <end position="475"/>
    </location>
</feature>
<feature type="compositionally biased region" description="Low complexity" evidence="1">
    <location>
        <begin position="434"/>
        <end position="450"/>
    </location>
</feature>
<keyword evidence="4" id="KW-1185">Reference proteome</keyword>
<evidence type="ECO:0000313" key="4">
    <source>
        <dbReference type="Proteomes" id="UP000054383"/>
    </source>
</evidence>
<dbReference type="PANTHER" id="PTHR23250">
    <property type="entry name" value="DYSFERLIN-RELATED"/>
    <property type="match status" value="1"/>
</dbReference>
<feature type="compositionally biased region" description="Low complexity" evidence="1">
    <location>
        <begin position="129"/>
        <end position="139"/>
    </location>
</feature>
<dbReference type="STRING" id="28573.A0A0U1LPQ6"/>
<protein>
    <submittedName>
        <fullName evidence="3">Meiotically up-regulated gene 65 protein</fullName>
    </submittedName>
</protein>
<feature type="compositionally biased region" description="Polar residues" evidence="1">
    <location>
        <begin position="8"/>
        <end position="35"/>
    </location>
</feature>
<dbReference type="InterPro" id="IPR051513">
    <property type="entry name" value="Tectonin_beta-prop"/>
</dbReference>
<evidence type="ECO:0000259" key="2">
    <source>
        <dbReference type="SMART" id="SM00694"/>
    </source>
</evidence>
<feature type="compositionally biased region" description="Polar residues" evidence="1">
    <location>
        <begin position="86"/>
        <end position="98"/>
    </location>
</feature>
<dbReference type="PANTHER" id="PTHR23250:SF1">
    <property type="entry name" value="TECTONIN BETA-PROPELLER REPEAT-CONTAINING PROTEIN 1"/>
    <property type="match status" value="1"/>
</dbReference>
<sequence length="475" mass="53531">MAAKDDQGSISLVDNTAPSQSLMREATRTISNPSLPSVAKRLTRGSVRSSLTQRKYAKWQRERVETLDNDADTSPVRRGGGGGDPSTRSSLTDTLPTDNRTEDSRENRQSANLGLLNIVPTQTTRSGDPESSAAESTTPASELDILYENQRGWFFFGIPFYSHRSLLQFDPSAWVNKDYNDSPVDITNAQVPDPSWEWAWQSWFVDMSGDVDEEGWQYSFSFGLKCGWHGTHPWFHSYVRRRRWVRLRTKKRHFRGRNMTGQTVMELAHKLNEDYFTIHSQNAASREPSLADPTASLPGYVRHSAGALPGVSLVEEVEDIPTLLQALKDAIIDREKVEILRKFLAQGGEELFYLADRVPEILSIFVFQTSRWQFMKLLQDGVDEASQDEQQEDDDKEVEATRRRRNNLSRAIDAVNKEISDYDVFDVTKEAHISTGSSETHHSSAASSGKGKAREMGEIRGIPEAANIGKEGHIY</sequence>
<reference evidence="3 4" key="1">
    <citation type="submission" date="2015-04" db="EMBL/GenBank/DDBJ databases">
        <authorList>
            <person name="Syromyatnikov M.Y."/>
            <person name="Popov V.N."/>
        </authorList>
    </citation>
    <scope>NUCLEOTIDE SEQUENCE [LARGE SCALE GENOMIC DNA]</scope>
    <source>
        <strain evidence="3">WF-38-12</strain>
    </source>
</reference>
<dbReference type="AlphaFoldDB" id="A0A0U1LPQ6"/>
<evidence type="ECO:0000313" key="3">
    <source>
        <dbReference type="EMBL" id="CRG85267.1"/>
    </source>
</evidence>
<dbReference type="Proteomes" id="UP000054383">
    <property type="component" value="Unassembled WGS sequence"/>
</dbReference>
<proteinExistence type="predicted"/>
<feature type="compositionally biased region" description="Basic and acidic residues" evidence="1">
    <location>
        <begin position="99"/>
        <end position="108"/>
    </location>
</feature>
<accession>A0A0U1LPQ6</accession>
<dbReference type="GO" id="GO:0016020">
    <property type="term" value="C:membrane"/>
    <property type="evidence" value="ECO:0007669"/>
    <property type="project" value="InterPro"/>
</dbReference>
<dbReference type="EMBL" id="CVMT01000002">
    <property type="protein sequence ID" value="CRG85267.1"/>
    <property type="molecule type" value="Genomic_DNA"/>
</dbReference>
<evidence type="ECO:0000256" key="1">
    <source>
        <dbReference type="SAM" id="MobiDB-lite"/>
    </source>
</evidence>
<feature type="domain" description="Peroxin/Ferlin" evidence="2">
    <location>
        <begin position="215"/>
        <end position="251"/>
    </location>
</feature>
<gene>
    <name evidence="3" type="ORF">PISL3812_02373</name>
</gene>
<dbReference type="OrthoDB" id="72441at2759"/>
<feature type="region of interest" description="Disordered" evidence="1">
    <location>
        <begin position="1"/>
        <end position="139"/>
    </location>
</feature>
<dbReference type="SMART" id="SM00694">
    <property type="entry name" value="DysFC"/>
    <property type="match status" value="1"/>
</dbReference>
<dbReference type="OMA" id="RWQFLTH"/>
<name>A0A0U1LPQ6_TALIS</name>
<dbReference type="InterPro" id="IPR006614">
    <property type="entry name" value="Peroxin/Ferlin"/>
</dbReference>